<sequence length="601" mass="71573">MNKLILCARSDGFGERMLAFLNAMYISEQTKLDFGYIWPDWSHTQKNDLNRMILMPHANMCDEQQIFTSRFIKKYSYTKEIGVFIPTDGLGLFLRHGRYYLNDLKNQKAPYEWGYISTQYDLSKICEDVDSDAYYSRIRKIWEQEIDFTDNIRKVFDCVEQCRFYSENFKAFHLRTGDIIYKERSHFGFEGRKKALGFHLSLGVIKQEVENGYVVIFSDDIGSLNILKDFFKTYKNGQFYNHFILANDLIKQYRLEGIKRTFFEVLLMSRANIIYASGKSGFSNLASMISGKDKIISLYNALDSQKQVDIIEQSLRDIELNPFHEAFSYMHLYLLAKELKQSIDKQLFYLFKAMKCDGDNFTFKILYLDLLLSYGKIAESEQYLKNEFNTHKEEFIKYILNISPYDYFFIYSFVICKLLKNAQILYPCMNLIINRLIIKMSEDFNVHIRFNNEEEEGEIKKYFNDYVKYIYPIFNKRSTDFYIKTSATLRIKSQLSYRLGEVLVVCKKNPFNILMLPFKMLKIIKQYKKEKEFHSYLVNLYPKFRFPPMETHSDFEQAVNIKKHLSYRLGSALIKNPFSFIFRFYGIYKQWKKGRKSNDTI</sequence>
<proteinExistence type="predicted"/>
<organism evidence="1">
    <name type="scientific">Campylobacter jejuni</name>
    <dbReference type="NCBI Taxonomy" id="197"/>
    <lineage>
        <taxon>Bacteria</taxon>
        <taxon>Pseudomonadati</taxon>
        <taxon>Campylobacterota</taxon>
        <taxon>Epsilonproteobacteria</taxon>
        <taxon>Campylobacterales</taxon>
        <taxon>Campylobacteraceae</taxon>
        <taxon>Campylobacter</taxon>
    </lineage>
</organism>
<dbReference type="EMBL" id="AACCUL010000002">
    <property type="protein sequence ID" value="EAK0333672.1"/>
    <property type="molecule type" value="Genomic_DNA"/>
</dbReference>
<dbReference type="AlphaFoldDB" id="A0A5T0KWR2"/>
<name>A0A5T0KWR2_CAMJU</name>
<reference evidence="1" key="1">
    <citation type="submission" date="2018-05" db="EMBL/GenBank/DDBJ databases">
        <authorList>
            <consortium name="PulseNet: The National Subtyping Network for Foodborne Disease Surveillance"/>
            <person name="Tarr C.L."/>
            <person name="Trees E."/>
            <person name="Katz L.S."/>
            <person name="Carleton-Romer H.A."/>
            <person name="Stroika S."/>
            <person name="Kucerova Z."/>
            <person name="Roache K.F."/>
            <person name="Sabol A.L."/>
            <person name="Besser J."/>
            <person name="Gerner-Smidt P."/>
        </authorList>
    </citation>
    <scope>NUCLEOTIDE SEQUENCE</scope>
    <source>
        <strain evidence="1">2009D7493</strain>
        <strain evidence="2">2009D7494</strain>
    </source>
</reference>
<evidence type="ECO:0000313" key="2">
    <source>
        <dbReference type="EMBL" id="EAK0394300.1"/>
    </source>
</evidence>
<protein>
    <recommendedName>
        <fullName evidence="3">Sugar transferase</fullName>
    </recommendedName>
</protein>
<evidence type="ECO:0008006" key="3">
    <source>
        <dbReference type="Google" id="ProtNLM"/>
    </source>
</evidence>
<comment type="caution">
    <text evidence="1">The sequence shown here is derived from an EMBL/GenBank/DDBJ whole genome shotgun (WGS) entry which is preliminary data.</text>
</comment>
<evidence type="ECO:0000313" key="1">
    <source>
        <dbReference type="EMBL" id="EAK0333672.1"/>
    </source>
</evidence>
<accession>A0A5T0KWR2</accession>
<dbReference type="EMBL" id="AACCVU010000002">
    <property type="protein sequence ID" value="EAK0394300.1"/>
    <property type="molecule type" value="Genomic_DNA"/>
</dbReference>
<gene>
    <name evidence="1" type="ORF">YO11_01835</name>
    <name evidence="2" type="ORF">YP41_01835</name>
</gene>